<dbReference type="Gene3D" id="3.40.220.10">
    <property type="entry name" value="Leucine Aminopeptidase, subunit E, domain 1"/>
    <property type="match status" value="1"/>
</dbReference>
<dbReference type="Proteomes" id="UP000236316">
    <property type="component" value="Segment"/>
</dbReference>
<evidence type="ECO:0000313" key="1">
    <source>
        <dbReference type="EMBL" id="SNW62638.1"/>
    </source>
</evidence>
<protein>
    <submittedName>
        <fullName evidence="1">Uncharacterized protein</fullName>
    </submittedName>
</protein>
<keyword evidence="2" id="KW-1185">Reference proteome</keyword>
<dbReference type="GeneID" id="35382555"/>
<dbReference type="InterPro" id="IPR043472">
    <property type="entry name" value="Macro_dom-like"/>
</dbReference>
<organism evidence="1">
    <name type="scientific">Orpheovirus IHUMI-LCC2</name>
    <dbReference type="NCBI Taxonomy" id="2023057"/>
    <lineage>
        <taxon>Viruses</taxon>
        <taxon>Varidnaviria</taxon>
        <taxon>Bamfordvirae</taxon>
        <taxon>Nucleocytoviricota</taxon>
        <taxon>Megaviricetes</taxon>
        <taxon>Pimascovirales</taxon>
        <taxon>Ocovirineae</taxon>
        <taxon>Orpheoviridae</taxon>
        <taxon>Alphaorpheovirus</taxon>
        <taxon>Alphaorpheovirus massiliense</taxon>
    </lineage>
</organism>
<proteinExistence type="predicted"/>
<reference evidence="1" key="1">
    <citation type="submission" date="2017-08" db="EMBL/GenBank/DDBJ databases">
        <authorList>
            <consortium name="Urmite Genomes"/>
        </authorList>
    </citation>
    <scope>NUCLEOTIDE SEQUENCE [LARGE SCALE GENOMIC DNA]</scope>
    <source>
        <strain evidence="1">IHUMI-LCC2</strain>
    </source>
</reference>
<evidence type="ECO:0000313" key="2">
    <source>
        <dbReference type="Proteomes" id="UP000236316"/>
    </source>
</evidence>
<accession>A0A2I2L519</accession>
<dbReference type="EMBL" id="LT906555">
    <property type="protein sequence ID" value="SNW62638.1"/>
    <property type="molecule type" value="Genomic_DNA"/>
</dbReference>
<dbReference type="RefSeq" id="YP_009448940.1">
    <property type="nucleotide sequence ID" value="NC_036594.1"/>
</dbReference>
<gene>
    <name evidence="1" type="ORF">ORPV_734</name>
</gene>
<dbReference type="KEGG" id="vg:35382555"/>
<name>A0A2I2L519_9VIRU</name>
<sequence>MEGIAYTIITDKPGTIVITKSDDTYTYGLSVRSSEWAKGTYKYLFDALTKMKEHAIQNEVKNITLCKDGFNMPWYRVQMGIDDVFMGSGIEVSPDV</sequence>